<name>A0A0E9TCS0_ANGAN</name>
<reference evidence="1" key="1">
    <citation type="submission" date="2014-11" db="EMBL/GenBank/DDBJ databases">
        <authorList>
            <person name="Amaro Gonzalez C."/>
        </authorList>
    </citation>
    <scope>NUCLEOTIDE SEQUENCE</scope>
</reference>
<organism evidence="1">
    <name type="scientific">Anguilla anguilla</name>
    <name type="common">European freshwater eel</name>
    <name type="synonym">Muraena anguilla</name>
    <dbReference type="NCBI Taxonomy" id="7936"/>
    <lineage>
        <taxon>Eukaryota</taxon>
        <taxon>Metazoa</taxon>
        <taxon>Chordata</taxon>
        <taxon>Craniata</taxon>
        <taxon>Vertebrata</taxon>
        <taxon>Euteleostomi</taxon>
        <taxon>Actinopterygii</taxon>
        <taxon>Neopterygii</taxon>
        <taxon>Teleostei</taxon>
        <taxon>Anguilliformes</taxon>
        <taxon>Anguillidae</taxon>
        <taxon>Anguilla</taxon>
    </lineage>
</organism>
<protein>
    <submittedName>
        <fullName evidence="1">Uncharacterized protein</fullName>
    </submittedName>
</protein>
<reference evidence="1" key="2">
    <citation type="journal article" date="2015" name="Fish Shellfish Immunol.">
        <title>Early steps in the European eel (Anguilla anguilla)-Vibrio vulnificus interaction in the gills: Role of the RtxA13 toxin.</title>
        <authorList>
            <person name="Callol A."/>
            <person name="Pajuelo D."/>
            <person name="Ebbesson L."/>
            <person name="Teles M."/>
            <person name="MacKenzie S."/>
            <person name="Amaro C."/>
        </authorList>
    </citation>
    <scope>NUCLEOTIDE SEQUENCE</scope>
</reference>
<dbReference type="EMBL" id="GBXM01058054">
    <property type="protein sequence ID" value="JAH50523.1"/>
    <property type="molecule type" value="Transcribed_RNA"/>
</dbReference>
<evidence type="ECO:0000313" key="1">
    <source>
        <dbReference type="EMBL" id="JAH50523.1"/>
    </source>
</evidence>
<sequence>MESNIVFSNCTTQGVRIQRIARVQNGSLCHFTTILKWYILR</sequence>
<accession>A0A0E9TCS0</accession>
<proteinExistence type="predicted"/>
<dbReference type="AlphaFoldDB" id="A0A0E9TCS0"/>